<dbReference type="Gene3D" id="3.40.630.10">
    <property type="entry name" value="Zn peptidases"/>
    <property type="match status" value="1"/>
</dbReference>
<dbReference type="InterPro" id="IPR011650">
    <property type="entry name" value="Peptidase_M20_dimer"/>
</dbReference>
<feature type="domain" description="Peptidase M20 dimerisation" evidence="2">
    <location>
        <begin position="184"/>
        <end position="281"/>
    </location>
</feature>
<dbReference type="Pfam" id="PF01546">
    <property type="entry name" value="Peptidase_M20"/>
    <property type="match status" value="1"/>
</dbReference>
<evidence type="ECO:0000313" key="3">
    <source>
        <dbReference type="EMBL" id="CBH73999.1"/>
    </source>
</evidence>
<dbReference type="CDD" id="cd03886">
    <property type="entry name" value="M20_Acy1"/>
    <property type="match status" value="1"/>
</dbReference>
<dbReference type="InterPro" id="IPR017439">
    <property type="entry name" value="Amidohydrolase"/>
</dbReference>
<dbReference type="Pfam" id="PF07687">
    <property type="entry name" value="M20_dimer"/>
    <property type="match status" value="1"/>
</dbReference>
<dbReference type="SUPFAM" id="SSF53187">
    <property type="entry name" value="Zn-dependent exopeptidases"/>
    <property type="match status" value="1"/>
</dbReference>
<dbReference type="FunFam" id="3.30.70.360:FF:000001">
    <property type="entry name" value="N-acetyldiaminopimelate deacetylase"/>
    <property type="match status" value="1"/>
</dbReference>
<name>E6PC16_9ZZZZ</name>
<comment type="caution">
    <text evidence="3">The sequence shown here is derived from an EMBL/GenBank/DDBJ whole genome shotgun (WGS) entry which is preliminary data.</text>
</comment>
<dbReference type="PANTHER" id="PTHR11014:SF63">
    <property type="entry name" value="METALLOPEPTIDASE, PUTATIVE (AFU_ORTHOLOGUE AFUA_6G09600)-RELATED"/>
    <property type="match status" value="1"/>
</dbReference>
<accession>E6PC16</accession>
<dbReference type="AlphaFoldDB" id="E6PC16"/>
<dbReference type="InterPro" id="IPR036264">
    <property type="entry name" value="Bact_exopeptidase_dim_dom"/>
</dbReference>
<dbReference type="EMBL" id="CABL01000001">
    <property type="protein sequence ID" value="CBH73999.1"/>
    <property type="molecule type" value="Genomic_DNA"/>
</dbReference>
<protein>
    <submittedName>
        <fullName evidence="3">Putative aminohydrolase</fullName>
    </submittedName>
</protein>
<gene>
    <name evidence="3" type="primary">ytnL</name>
    <name evidence="3" type="ORF">CARN1_1886</name>
</gene>
<keyword evidence="1 3" id="KW-0378">Hydrolase</keyword>
<dbReference type="SUPFAM" id="SSF55031">
    <property type="entry name" value="Bacterial exopeptidase dimerisation domain"/>
    <property type="match status" value="1"/>
</dbReference>
<dbReference type="InterPro" id="IPR002933">
    <property type="entry name" value="Peptidase_M20"/>
</dbReference>
<evidence type="ECO:0000259" key="2">
    <source>
        <dbReference type="Pfam" id="PF07687"/>
    </source>
</evidence>
<proteinExistence type="predicted"/>
<reference evidence="3" key="1">
    <citation type="submission" date="2009-10" db="EMBL/GenBank/DDBJ databases">
        <title>Diversity of trophic interactions inside an arsenic-rich microbial ecosystem.</title>
        <authorList>
            <person name="Bertin P.N."/>
            <person name="Heinrich-Salmeron A."/>
            <person name="Pelletier E."/>
            <person name="Goulhen-Chollet F."/>
            <person name="Arsene-Ploetze F."/>
            <person name="Gallien S."/>
            <person name="Calteau A."/>
            <person name="Vallenet D."/>
            <person name="Casiot C."/>
            <person name="Chane-Woon-Ming B."/>
            <person name="Giloteaux L."/>
            <person name="Barakat M."/>
            <person name="Bonnefoy V."/>
            <person name="Bruneel O."/>
            <person name="Chandler M."/>
            <person name="Cleiss J."/>
            <person name="Duran R."/>
            <person name="Elbaz-Poulichet F."/>
            <person name="Fonknechten N."/>
            <person name="Lauga B."/>
            <person name="Mornico D."/>
            <person name="Ortet P."/>
            <person name="Schaeffer C."/>
            <person name="Siguier P."/>
            <person name="Alexander Thil Smith A."/>
            <person name="Van Dorsselaer A."/>
            <person name="Weissenbach J."/>
            <person name="Medigue C."/>
            <person name="Le Paslier D."/>
        </authorList>
    </citation>
    <scope>NUCLEOTIDE SEQUENCE</scope>
</reference>
<organism evidence="3">
    <name type="scientific">mine drainage metagenome</name>
    <dbReference type="NCBI Taxonomy" id="410659"/>
    <lineage>
        <taxon>unclassified sequences</taxon>
        <taxon>metagenomes</taxon>
        <taxon>ecological metagenomes</taxon>
    </lineage>
</organism>
<dbReference type="PIRSF" id="PIRSF005962">
    <property type="entry name" value="Pept_M20D_amidohydro"/>
    <property type="match status" value="1"/>
</dbReference>
<dbReference type="GO" id="GO:0016787">
    <property type="term" value="F:hydrolase activity"/>
    <property type="evidence" value="ECO:0007669"/>
    <property type="project" value="UniProtKB-KW"/>
</dbReference>
<sequence length="392" mass="41079">MDREDRVALDRRVIEWRRAIHRRPELGFQEHETQALIERELDALGIEHRRAAQTGVVGVIRGALAGRTVALRADMDALPISERTGLPFASETPNAMHACGHDAHVAMLLGAATLLQARRAELHGNVVLLFQPAEEGPGGAEPMIAEGALENPRVDCAAMLHVDVRLPTGTIGVTPGPVNASADEFTLRIVGRGGHGAYPHTGVDAIVAASAVVGALQSIVSREIDPLASAVVTIGTIAGGYRNNALADEVVMTGTLRAHDPAIRDSFAARVERIASSVAEGYGARAELEMRQGYPPVVNDAEIARGFAPILARDAGVAVVEAAPTMGGEDFAFIALAVPALQMRLGIRNEGIGAIRSGHSAEFILDEAALAHGVDALVAFVGALGSEQLPIA</sequence>
<evidence type="ECO:0000256" key="1">
    <source>
        <dbReference type="ARBA" id="ARBA00022801"/>
    </source>
</evidence>
<dbReference type="NCBIfam" id="TIGR01891">
    <property type="entry name" value="amidohydrolases"/>
    <property type="match status" value="1"/>
</dbReference>
<dbReference type="Gene3D" id="3.30.70.360">
    <property type="match status" value="1"/>
</dbReference>
<dbReference type="PANTHER" id="PTHR11014">
    <property type="entry name" value="PEPTIDASE M20 FAMILY MEMBER"/>
    <property type="match status" value="1"/>
</dbReference>